<organism evidence="3 4">
    <name type="scientific">Bordetella trematum</name>
    <dbReference type="NCBI Taxonomy" id="123899"/>
    <lineage>
        <taxon>Bacteria</taxon>
        <taxon>Pseudomonadati</taxon>
        <taxon>Pseudomonadota</taxon>
        <taxon>Betaproteobacteria</taxon>
        <taxon>Burkholderiales</taxon>
        <taxon>Alcaligenaceae</taxon>
        <taxon>Bordetella</taxon>
    </lineage>
</organism>
<dbReference type="CDD" id="cd07012">
    <property type="entry name" value="PBP2_Bug_TTT"/>
    <property type="match status" value="1"/>
</dbReference>
<reference evidence="3 4" key="1">
    <citation type="submission" date="2016-04" db="EMBL/GenBank/DDBJ databases">
        <authorList>
            <consortium name="Pathogen Informatics"/>
        </authorList>
    </citation>
    <scope>NUCLEOTIDE SEQUENCE [LARGE SCALE GENOMIC DNA]</scope>
    <source>
        <strain evidence="3 4">H044680328</strain>
    </source>
</reference>
<dbReference type="Gene3D" id="3.40.190.150">
    <property type="entry name" value="Bordetella uptake gene, domain 1"/>
    <property type="match status" value="1"/>
</dbReference>
<dbReference type="STRING" id="123899.SAMEA3906487_01968"/>
<dbReference type="GeneID" id="56590756"/>
<dbReference type="PIRSF" id="PIRSF017082">
    <property type="entry name" value="YflP"/>
    <property type="match status" value="1"/>
</dbReference>
<dbReference type="SUPFAM" id="SSF53850">
    <property type="entry name" value="Periplasmic binding protein-like II"/>
    <property type="match status" value="1"/>
</dbReference>
<keyword evidence="3" id="KW-0449">Lipoprotein</keyword>
<dbReference type="Pfam" id="PF03401">
    <property type="entry name" value="TctC"/>
    <property type="match status" value="1"/>
</dbReference>
<dbReference type="KEGG" id="btrm:SAMEA390648701968"/>
<evidence type="ECO:0000313" key="3">
    <source>
        <dbReference type="EMBL" id="SAI69872.1"/>
    </source>
</evidence>
<evidence type="ECO:0000256" key="2">
    <source>
        <dbReference type="SAM" id="SignalP"/>
    </source>
</evidence>
<dbReference type="PANTHER" id="PTHR42928:SF5">
    <property type="entry name" value="BLR1237 PROTEIN"/>
    <property type="match status" value="1"/>
</dbReference>
<accession>A0A146B2K4</accession>
<dbReference type="Proteomes" id="UP000076825">
    <property type="component" value="Chromosome 1"/>
</dbReference>
<feature type="signal peptide" evidence="2">
    <location>
        <begin position="1"/>
        <end position="27"/>
    </location>
</feature>
<dbReference type="RefSeq" id="WP_025512939.1">
    <property type="nucleotide sequence ID" value="NZ_CP016340.1"/>
</dbReference>
<dbReference type="InterPro" id="IPR042100">
    <property type="entry name" value="Bug_dom1"/>
</dbReference>
<keyword evidence="4" id="KW-1185">Reference proteome</keyword>
<name>A0A146B2K4_9BORD</name>
<evidence type="ECO:0000313" key="4">
    <source>
        <dbReference type="Proteomes" id="UP000076825"/>
    </source>
</evidence>
<sequence>MNLLRRKLAMALMATCAAFGLPQAATAQSKPLTIIVPYPAGGSTDVIARLLAEDLKHKLKRTVVVENRGGGGGRVGLIALKNAPRDGSYVLLGLTSMVITSIVFETGSNFDFGKDFVGVAKVGQVPMALAVSPQNKANNFKEFLDGYKTDKVFAYGTNGPASFSHLSGLRLAAATGLEANPIAYQGGAPMANDLMGGQIDAAIDTISDYVERHRAGKIKVLATFGKNRTDIMPEIPTLNELGVTDVESELWYGVVAGSGENPAFVKEVQEAVRASLQEPAIQAKLNKLMQIEFADGQALTETIAQDFQTWTPIIEKAGLKNK</sequence>
<dbReference type="OrthoDB" id="8686127at2"/>
<proteinExistence type="inferred from homology"/>
<dbReference type="EMBL" id="LT546645">
    <property type="protein sequence ID" value="SAI69872.1"/>
    <property type="molecule type" value="Genomic_DNA"/>
</dbReference>
<dbReference type="AlphaFoldDB" id="A0A146B2K4"/>
<feature type="chain" id="PRO_5009814775" evidence="2">
    <location>
        <begin position="28"/>
        <end position="322"/>
    </location>
</feature>
<dbReference type="Gene3D" id="3.40.190.10">
    <property type="entry name" value="Periplasmic binding protein-like II"/>
    <property type="match status" value="1"/>
</dbReference>
<protein>
    <submittedName>
        <fullName evidence="3">Lipoprotein</fullName>
    </submittedName>
</protein>
<gene>
    <name evidence="3" type="ORF">SAMEA3906487_01968</name>
</gene>
<dbReference type="InterPro" id="IPR005064">
    <property type="entry name" value="BUG"/>
</dbReference>
<dbReference type="PANTHER" id="PTHR42928">
    <property type="entry name" value="TRICARBOXYLATE-BINDING PROTEIN"/>
    <property type="match status" value="1"/>
</dbReference>
<comment type="similarity">
    <text evidence="1">Belongs to the UPF0065 (bug) family.</text>
</comment>
<evidence type="ECO:0000256" key="1">
    <source>
        <dbReference type="ARBA" id="ARBA00006987"/>
    </source>
</evidence>
<dbReference type="PATRIC" id="fig|123899.6.peg.1959"/>
<keyword evidence="2" id="KW-0732">Signal</keyword>
<dbReference type="eggNOG" id="COG3181">
    <property type="taxonomic scope" value="Bacteria"/>
</dbReference>